<keyword evidence="2" id="KW-0472">Membrane</keyword>
<name>A0ABY5YHK6_9DEIO</name>
<protein>
    <submittedName>
        <fullName evidence="4">Uncharacterized protein</fullName>
    </submittedName>
</protein>
<evidence type="ECO:0000256" key="1">
    <source>
        <dbReference type="SAM" id="MobiDB-lite"/>
    </source>
</evidence>
<dbReference type="RefSeq" id="WP_260560848.1">
    <property type="nucleotide sequence ID" value="NZ_BAABEC010000072.1"/>
</dbReference>
<proteinExistence type="predicted"/>
<feature type="transmembrane region" description="Helical" evidence="2">
    <location>
        <begin position="449"/>
        <end position="474"/>
    </location>
</feature>
<keyword evidence="2" id="KW-1133">Transmembrane helix</keyword>
<feature type="transmembrane region" description="Helical" evidence="2">
    <location>
        <begin position="494"/>
        <end position="515"/>
    </location>
</feature>
<reference evidence="4" key="1">
    <citation type="submission" date="2022-09" db="EMBL/GenBank/DDBJ databases">
        <title>genome sequence of Deinococcus rubellus.</title>
        <authorList>
            <person name="Srinivasan S."/>
        </authorList>
    </citation>
    <scope>NUCLEOTIDE SEQUENCE</scope>
    <source>
        <strain evidence="4">Ant6</strain>
    </source>
</reference>
<evidence type="ECO:0000256" key="2">
    <source>
        <dbReference type="SAM" id="Phobius"/>
    </source>
</evidence>
<sequence>MSASDRPSILRGGALLLSLSLLGSAGAQNLDAYRQLKVALGNAVQDRAFSKARSLGDLQKAQQALDTLKPTIRSDLLAQGLDASLSSSRASLARSAADLEAQVTQARGLMRAVLYSQTLSALAAAQSAAPPAGQSASLQNQSRLLAEEFGLDAASRSLFLKSVSRDAAQAQRLLDQAAARKVQGYLGAVNLADRAGAYLNLTRAASWFTAAQGAPAAGNLQVDQFASAFSALGGGDSGAARSALQALRAGAARFVIGASAAPGSASAVLPPSQATSQGTPGSTIPSQTAPAASPTPVGQPIATAPLSGSGEAGVDQVYANLGRALSAAAVADQPAARQALADAERALGQASTLSRSVSYPVLAQDLSTLKTRSGLRPGDVQSLIGELGNVEAEASAKPGSVLNASAASVSRSFGGGVRAIFFFVLALLSAYPLYLLNLAFGSRNPYWRAILGGLILLLLPALLEGVGGLLGFLGDLSGVGALRSLTNLTLTQNAWGGPVWILSLLLALTALTYGFRGLCLQFGLLGANARPLQTETQSSLEWDEEI</sequence>
<feature type="compositionally biased region" description="Low complexity" evidence="1">
    <location>
        <begin position="282"/>
        <end position="296"/>
    </location>
</feature>
<dbReference type="EMBL" id="CP104213">
    <property type="protein sequence ID" value="UWX64578.1"/>
    <property type="molecule type" value="Genomic_DNA"/>
</dbReference>
<feature type="chain" id="PRO_5047154880" evidence="3">
    <location>
        <begin position="28"/>
        <end position="546"/>
    </location>
</feature>
<feature type="region of interest" description="Disordered" evidence="1">
    <location>
        <begin position="263"/>
        <end position="309"/>
    </location>
</feature>
<accession>A0ABY5YHK6</accession>
<evidence type="ECO:0000313" key="5">
    <source>
        <dbReference type="Proteomes" id="UP001060261"/>
    </source>
</evidence>
<evidence type="ECO:0000313" key="4">
    <source>
        <dbReference type="EMBL" id="UWX64578.1"/>
    </source>
</evidence>
<feature type="signal peptide" evidence="3">
    <location>
        <begin position="1"/>
        <end position="27"/>
    </location>
</feature>
<keyword evidence="2" id="KW-0812">Transmembrane</keyword>
<keyword evidence="3" id="KW-0732">Signal</keyword>
<gene>
    <name evidence="4" type="ORF">N0D28_02625</name>
</gene>
<evidence type="ECO:0000256" key="3">
    <source>
        <dbReference type="SAM" id="SignalP"/>
    </source>
</evidence>
<feature type="transmembrane region" description="Helical" evidence="2">
    <location>
        <begin position="419"/>
        <end position="437"/>
    </location>
</feature>
<organism evidence="4 5">
    <name type="scientific">Deinococcus rubellus</name>
    <dbReference type="NCBI Taxonomy" id="1889240"/>
    <lineage>
        <taxon>Bacteria</taxon>
        <taxon>Thermotogati</taxon>
        <taxon>Deinococcota</taxon>
        <taxon>Deinococci</taxon>
        <taxon>Deinococcales</taxon>
        <taxon>Deinococcaceae</taxon>
        <taxon>Deinococcus</taxon>
    </lineage>
</organism>
<dbReference type="Proteomes" id="UP001060261">
    <property type="component" value="Chromosome"/>
</dbReference>
<feature type="compositionally biased region" description="Low complexity" evidence="1">
    <location>
        <begin position="263"/>
        <end position="272"/>
    </location>
</feature>
<keyword evidence="5" id="KW-1185">Reference proteome</keyword>